<dbReference type="InterPro" id="IPR036271">
    <property type="entry name" value="Tet_transcr_reg_TetR-rel_C_sf"/>
</dbReference>
<dbReference type="Pfam" id="PF00440">
    <property type="entry name" value="TetR_N"/>
    <property type="match status" value="1"/>
</dbReference>
<evidence type="ECO:0000313" key="6">
    <source>
        <dbReference type="EMBL" id="NRN62844.1"/>
    </source>
</evidence>
<dbReference type="EMBL" id="JAAATY010000001">
    <property type="protein sequence ID" value="NRN62844.1"/>
    <property type="molecule type" value="Genomic_DNA"/>
</dbReference>
<dbReference type="Proteomes" id="UP000763557">
    <property type="component" value="Unassembled WGS sequence"/>
</dbReference>
<accession>A0ABX2EV55</accession>
<feature type="domain" description="HTH tetR-type" evidence="5">
    <location>
        <begin position="12"/>
        <end position="71"/>
    </location>
</feature>
<dbReference type="InterPro" id="IPR049445">
    <property type="entry name" value="TetR_SbtR-like_C"/>
</dbReference>
<name>A0ABX2EV55_9PSEU</name>
<protein>
    <submittedName>
        <fullName evidence="6">Transcriptional regulator</fullName>
    </submittedName>
</protein>
<organism evidence="6 7">
    <name type="scientific">Kibdelosporangium persicum</name>
    <dbReference type="NCBI Taxonomy" id="2698649"/>
    <lineage>
        <taxon>Bacteria</taxon>
        <taxon>Bacillati</taxon>
        <taxon>Actinomycetota</taxon>
        <taxon>Actinomycetes</taxon>
        <taxon>Pseudonocardiales</taxon>
        <taxon>Pseudonocardiaceae</taxon>
        <taxon>Kibdelosporangium</taxon>
    </lineage>
</organism>
<dbReference type="Gene3D" id="1.10.357.10">
    <property type="entry name" value="Tetracycline Repressor, domain 2"/>
    <property type="match status" value="1"/>
</dbReference>
<dbReference type="SUPFAM" id="SSF46689">
    <property type="entry name" value="Homeodomain-like"/>
    <property type="match status" value="1"/>
</dbReference>
<evidence type="ECO:0000256" key="1">
    <source>
        <dbReference type="ARBA" id="ARBA00023015"/>
    </source>
</evidence>
<evidence type="ECO:0000256" key="2">
    <source>
        <dbReference type="ARBA" id="ARBA00023125"/>
    </source>
</evidence>
<dbReference type="SUPFAM" id="SSF48498">
    <property type="entry name" value="Tetracyclin repressor-like, C-terminal domain"/>
    <property type="match status" value="1"/>
</dbReference>
<dbReference type="InterPro" id="IPR023772">
    <property type="entry name" value="DNA-bd_HTH_TetR-type_CS"/>
</dbReference>
<keyword evidence="1" id="KW-0805">Transcription regulation</keyword>
<dbReference type="PROSITE" id="PS01081">
    <property type="entry name" value="HTH_TETR_1"/>
    <property type="match status" value="1"/>
</dbReference>
<dbReference type="PRINTS" id="PR00455">
    <property type="entry name" value="HTHTETR"/>
</dbReference>
<feature type="DNA-binding region" description="H-T-H motif" evidence="4">
    <location>
        <begin position="34"/>
        <end position="53"/>
    </location>
</feature>
<dbReference type="PANTHER" id="PTHR30055">
    <property type="entry name" value="HTH-TYPE TRANSCRIPTIONAL REGULATOR RUTR"/>
    <property type="match status" value="1"/>
</dbReference>
<dbReference type="PROSITE" id="PS50977">
    <property type="entry name" value="HTH_TETR_2"/>
    <property type="match status" value="1"/>
</dbReference>
<evidence type="ECO:0000259" key="5">
    <source>
        <dbReference type="PROSITE" id="PS50977"/>
    </source>
</evidence>
<dbReference type="InterPro" id="IPR009057">
    <property type="entry name" value="Homeodomain-like_sf"/>
</dbReference>
<sequence>MPPSDRMRRDAETNLRRVLAAAAEVFATRGLTTTLADVAAHAGVGVGTVYRRFANKDELIYEVYRERIGRTGELAREASGTEDVWAGFVRFFETSMRDLAADRGLWELTTGGYNNSLGWSRGAPPTRLAELLADNRKIVNAHLDRLVRRAKDAGRLREDFEVGDMVVLSAAVQATISFGDDVARRALGFVLDGLRPAGVTGSGTD</sequence>
<dbReference type="PANTHER" id="PTHR30055:SF234">
    <property type="entry name" value="HTH-TYPE TRANSCRIPTIONAL REGULATOR BETI"/>
    <property type="match status" value="1"/>
</dbReference>
<keyword evidence="7" id="KW-1185">Reference proteome</keyword>
<dbReference type="InterPro" id="IPR050109">
    <property type="entry name" value="HTH-type_TetR-like_transc_reg"/>
</dbReference>
<keyword evidence="3" id="KW-0804">Transcription</keyword>
<keyword evidence="2 4" id="KW-0238">DNA-binding</keyword>
<dbReference type="Pfam" id="PF21597">
    <property type="entry name" value="TetR_C_43"/>
    <property type="match status" value="1"/>
</dbReference>
<evidence type="ECO:0000313" key="7">
    <source>
        <dbReference type="Proteomes" id="UP000763557"/>
    </source>
</evidence>
<proteinExistence type="predicted"/>
<reference evidence="6 7" key="1">
    <citation type="submission" date="2020-01" db="EMBL/GenBank/DDBJ databases">
        <title>Kibdelosporangium persica a novel Actinomycetes from a hot desert in Iran.</title>
        <authorList>
            <person name="Safaei N."/>
            <person name="Zaburannyi N."/>
            <person name="Mueller R."/>
            <person name="Wink J."/>
        </authorList>
    </citation>
    <scope>NUCLEOTIDE SEQUENCE [LARGE SCALE GENOMIC DNA]</scope>
    <source>
        <strain evidence="6 7">4NS15</strain>
    </source>
</reference>
<evidence type="ECO:0000256" key="3">
    <source>
        <dbReference type="ARBA" id="ARBA00023163"/>
    </source>
</evidence>
<dbReference type="RefSeq" id="WP_173123069.1">
    <property type="nucleotide sequence ID" value="NZ_CBCSGW010000042.1"/>
</dbReference>
<comment type="caution">
    <text evidence="6">The sequence shown here is derived from an EMBL/GenBank/DDBJ whole genome shotgun (WGS) entry which is preliminary data.</text>
</comment>
<gene>
    <name evidence="6" type="ORF">GC106_450</name>
</gene>
<dbReference type="InterPro" id="IPR001647">
    <property type="entry name" value="HTH_TetR"/>
</dbReference>
<evidence type="ECO:0000256" key="4">
    <source>
        <dbReference type="PROSITE-ProRule" id="PRU00335"/>
    </source>
</evidence>